<evidence type="ECO:0000313" key="3">
    <source>
        <dbReference type="EMBL" id="MBF9152483.1"/>
    </source>
</evidence>
<keyword evidence="3" id="KW-0012">Acyltransferase</keyword>
<organism evidence="3 4">
    <name type="scientific">Novosphingobium jiangmenense</name>
    <dbReference type="NCBI Taxonomy" id="2791981"/>
    <lineage>
        <taxon>Bacteria</taxon>
        <taxon>Pseudomonadati</taxon>
        <taxon>Pseudomonadota</taxon>
        <taxon>Alphaproteobacteria</taxon>
        <taxon>Sphingomonadales</taxon>
        <taxon>Sphingomonadaceae</taxon>
        <taxon>Novosphingobium</taxon>
    </lineage>
</organism>
<feature type="transmembrane region" description="Helical" evidence="1">
    <location>
        <begin position="90"/>
        <end position="109"/>
    </location>
</feature>
<feature type="transmembrane region" description="Helical" evidence="1">
    <location>
        <begin position="49"/>
        <end position="70"/>
    </location>
</feature>
<dbReference type="PANTHER" id="PTHR23028">
    <property type="entry name" value="ACETYLTRANSFERASE"/>
    <property type="match status" value="1"/>
</dbReference>
<dbReference type="InterPro" id="IPR002656">
    <property type="entry name" value="Acyl_transf_3_dom"/>
</dbReference>
<keyword evidence="1" id="KW-1133">Transmembrane helix</keyword>
<feature type="transmembrane region" description="Helical" evidence="1">
    <location>
        <begin position="286"/>
        <end position="305"/>
    </location>
</feature>
<feature type="transmembrane region" description="Helical" evidence="1">
    <location>
        <begin position="253"/>
        <end position="274"/>
    </location>
</feature>
<dbReference type="InterPro" id="IPR050879">
    <property type="entry name" value="Acyltransferase_3"/>
</dbReference>
<name>A0ABS0HJR3_9SPHN</name>
<dbReference type="Proteomes" id="UP000600799">
    <property type="component" value="Unassembled WGS sequence"/>
</dbReference>
<reference evidence="3 4" key="1">
    <citation type="submission" date="2020-11" db="EMBL/GenBank/DDBJ databases">
        <title>The genome sequence of Novosphingobium sp. 1Y9A.</title>
        <authorList>
            <person name="Liu Y."/>
        </authorList>
    </citation>
    <scope>NUCLEOTIDE SEQUENCE [LARGE SCALE GENOMIC DNA]</scope>
    <source>
        <strain evidence="3 4">1Y9A</strain>
    </source>
</reference>
<accession>A0ABS0HJR3</accession>
<comment type="caution">
    <text evidence="3">The sequence shown here is derived from an EMBL/GenBank/DDBJ whole genome shotgun (WGS) entry which is preliminary data.</text>
</comment>
<dbReference type="GO" id="GO:0016746">
    <property type="term" value="F:acyltransferase activity"/>
    <property type="evidence" value="ECO:0007669"/>
    <property type="project" value="UniProtKB-KW"/>
</dbReference>
<keyword evidence="1" id="KW-0472">Membrane</keyword>
<feature type="transmembrane region" description="Helical" evidence="1">
    <location>
        <begin position="195"/>
        <end position="214"/>
    </location>
</feature>
<feature type="transmembrane region" description="Helical" evidence="1">
    <location>
        <begin position="173"/>
        <end position="189"/>
    </location>
</feature>
<keyword evidence="1" id="KW-0812">Transmembrane</keyword>
<evidence type="ECO:0000256" key="1">
    <source>
        <dbReference type="SAM" id="Phobius"/>
    </source>
</evidence>
<feature type="transmembrane region" description="Helical" evidence="1">
    <location>
        <begin position="148"/>
        <end position="166"/>
    </location>
</feature>
<proteinExistence type="predicted"/>
<dbReference type="Pfam" id="PF01757">
    <property type="entry name" value="Acyl_transf_3"/>
    <property type="match status" value="1"/>
</dbReference>
<dbReference type="EMBL" id="JADQDC010000012">
    <property type="protein sequence ID" value="MBF9152483.1"/>
    <property type="molecule type" value="Genomic_DNA"/>
</dbReference>
<feature type="transmembrane region" description="Helical" evidence="1">
    <location>
        <begin position="223"/>
        <end position="241"/>
    </location>
</feature>
<evidence type="ECO:0000313" key="4">
    <source>
        <dbReference type="Proteomes" id="UP000600799"/>
    </source>
</evidence>
<keyword evidence="3" id="KW-0808">Transferase</keyword>
<gene>
    <name evidence="3" type="ORF">I2488_15865</name>
</gene>
<evidence type="ECO:0000259" key="2">
    <source>
        <dbReference type="Pfam" id="PF01757"/>
    </source>
</evidence>
<sequence length="357" mass="38756">MTDAPGKGRIASVQMLRFLAAFAVLIGHVEIFTYHTGQYLGVTLYRLPLIGHTAFGVDLFFAISGFVMIISSERLFGSADARRSFLLRRLLRIVPLYWLALAFMVLWGWRFGPAADAATAASGFAFLPHASNIAHGRMVPPLEVGWTLNYEMLFYALFALSIASTAQTTARRIATLLGILVLIGTAAPLPQPLAYWSDPIVIEFLGGIAIALLYRKGLRLPSTLRAAMLGCALLLVFGPFQDLPGAQGGWPRLLAWGLAGWLILGATVLGPLPLPQARWWNRGGDVSYALYLVHMPIMTVMQLVWRHFSLPYGTAQANLFAATAIALSVGAAALAHLIIERPIARLTATGRYATVPS</sequence>
<protein>
    <submittedName>
        <fullName evidence="3">Acyltransferase</fullName>
    </submittedName>
</protein>
<dbReference type="RefSeq" id="WP_196276790.1">
    <property type="nucleotide sequence ID" value="NZ_JADQDC010000012.1"/>
</dbReference>
<feature type="transmembrane region" description="Helical" evidence="1">
    <location>
        <begin position="317"/>
        <end position="339"/>
    </location>
</feature>
<keyword evidence="4" id="KW-1185">Reference proteome</keyword>
<feature type="domain" description="Acyltransferase 3" evidence="2">
    <location>
        <begin position="11"/>
        <end position="333"/>
    </location>
</feature>
<feature type="transmembrane region" description="Helical" evidence="1">
    <location>
        <begin position="16"/>
        <end position="37"/>
    </location>
</feature>
<dbReference type="PANTHER" id="PTHR23028:SF53">
    <property type="entry name" value="ACYL_TRANSF_3 DOMAIN-CONTAINING PROTEIN"/>
    <property type="match status" value="1"/>
</dbReference>